<feature type="chain" id="PRO_5015509862" evidence="1">
    <location>
        <begin position="21"/>
        <end position="153"/>
    </location>
</feature>
<dbReference type="NCBIfam" id="TIGR03511">
    <property type="entry name" value="GldH_lipo"/>
    <property type="match status" value="1"/>
</dbReference>
<evidence type="ECO:0000256" key="1">
    <source>
        <dbReference type="SAM" id="SignalP"/>
    </source>
</evidence>
<dbReference type="AlphaFoldDB" id="A0A2S7IK75"/>
<comment type="caution">
    <text evidence="2">The sequence shown here is derived from an EMBL/GenBank/DDBJ whole genome shotgun (WGS) entry which is preliminary data.</text>
</comment>
<dbReference type="Pfam" id="PF14109">
    <property type="entry name" value="GldH_lipo"/>
    <property type="match status" value="1"/>
</dbReference>
<protein>
    <submittedName>
        <fullName evidence="2">Gliding motility lipoprotein GldH</fullName>
    </submittedName>
</protein>
<gene>
    <name evidence="2" type="ORF">C5O19_00290</name>
</gene>
<dbReference type="InterPro" id="IPR020018">
    <property type="entry name" value="Motility-assoc_lipoprot_GldH"/>
</dbReference>
<dbReference type="OrthoDB" id="982482at2"/>
<evidence type="ECO:0000313" key="3">
    <source>
        <dbReference type="Proteomes" id="UP000239590"/>
    </source>
</evidence>
<reference evidence="3" key="1">
    <citation type="submission" date="2018-02" db="EMBL/GenBank/DDBJ databases">
        <title>Genome sequencing of Solimonas sp. HR-BB.</title>
        <authorList>
            <person name="Lee Y."/>
            <person name="Jeon C.O."/>
        </authorList>
    </citation>
    <scope>NUCLEOTIDE SEQUENCE [LARGE SCALE GENOMIC DNA]</scope>
    <source>
        <strain evidence="3">HR-U</strain>
    </source>
</reference>
<dbReference type="EMBL" id="PTRA01000001">
    <property type="protein sequence ID" value="PQA58161.1"/>
    <property type="molecule type" value="Genomic_DNA"/>
</dbReference>
<evidence type="ECO:0000313" key="2">
    <source>
        <dbReference type="EMBL" id="PQA58161.1"/>
    </source>
</evidence>
<dbReference type="PROSITE" id="PS51257">
    <property type="entry name" value="PROKAR_LIPOPROTEIN"/>
    <property type="match status" value="1"/>
</dbReference>
<feature type="signal peptide" evidence="1">
    <location>
        <begin position="1"/>
        <end position="20"/>
    </location>
</feature>
<proteinExistence type="predicted"/>
<dbReference type="Proteomes" id="UP000239590">
    <property type="component" value="Unassembled WGS sequence"/>
</dbReference>
<keyword evidence="2" id="KW-0449">Lipoprotein</keyword>
<keyword evidence="1" id="KW-0732">Signal</keyword>
<dbReference type="RefSeq" id="WP_104709414.1">
    <property type="nucleotide sequence ID" value="NZ_PTRA01000001.1"/>
</dbReference>
<keyword evidence="3" id="KW-1185">Reference proteome</keyword>
<sequence length="153" mass="17686">MRLFLFLFFLVSLTACDPNAVFKDNIELPDAKWPVKTVPSFSFDISDTTRTYNLYYNLRNTKSYPYYNLYITRTLLGPDGKTIERKLDELILANATTGKPTGNGLGDIYDHKFLVVKNYRFAKAGTYTFKVEQYMRQDPLPEIQTVGLTVERN</sequence>
<name>A0A2S7IK75_9BACT</name>
<organism evidence="2 3">
    <name type="scientific">Siphonobacter curvatus</name>
    <dbReference type="NCBI Taxonomy" id="2094562"/>
    <lineage>
        <taxon>Bacteria</taxon>
        <taxon>Pseudomonadati</taxon>
        <taxon>Bacteroidota</taxon>
        <taxon>Cytophagia</taxon>
        <taxon>Cytophagales</taxon>
        <taxon>Cytophagaceae</taxon>
        <taxon>Siphonobacter</taxon>
    </lineage>
</organism>
<accession>A0A2S7IK75</accession>